<dbReference type="InterPro" id="IPR038586">
    <property type="entry name" value="Tctex-1-like_sf"/>
</dbReference>
<dbReference type="Gene3D" id="3.30.1140.40">
    <property type="entry name" value="Tctex-1"/>
    <property type="match status" value="1"/>
</dbReference>
<keyword evidence="4" id="KW-1185">Reference proteome</keyword>
<evidence type="ECO:0000256" key="1">
    <source>
        <dbReference type="ARBA" id="ARBA00005361"/>
    </source>
</evidence>
<dbReference type="OMA" id="ENTFKME"/>
<dbReference type="EnsemblMetazoa" id="XM_021045386.2">
    <property type="protein sequence ID" value="XP_020901045.1"/>
    <property type="gene ID" value="LOC110239654"/>
</dbReference>
<dbReference type="Proteomes" id="UP000887567">
    <property type="component" value="Unplaced"/>
</dbReference>
<dbReference type="PANTHER" id="PTHR21255:SF65">
    <property type="entry name" value="TCTEX1 DOMAIN-CONTAINING PROTEIN 2"/>
    <property type="match status" value="1"/>
</dbReference>
<dbReference type="GO" id="GO:0007018">
    <property type="term" value="P:microtubule-based movement"/>
    <property type="evidence" value="ECO:0007669"/>
    <property type="project" value="TreeGrafter"/>
</dbReference>
<evidence type="ECO:0000313" key="3">
    <source>
        <dbReference type="EnsemblMetazoa" id="XP_020901045.1"/>
    </source>
</evidence>
<dbReference type="AlphaFoldDB" id="A0A913X9A0"/>
<dbReference type="InterPro" id="IPR005334">
    <property type="entry name" value="Tctex-1-like"/>
</dbReference>
<reference evidence="3" key="1">
    <citation type="submission" date="2022-11" db="UniProtKB">
        <authorList>
            <consortium name="EnsemblMetazoa"/>
        </authorList>
    </citation>
    <scope>IDENTIFICATION</scope>
</reference>
<evidence type="ECO:0000256" key="2">
    <source>
        <dbReference type="SAM" id="MobiDB-lite"/>
    </source>
</evidence>
<name>A0A913X9A0_EXADI</name>
<dbReference type="FunFam" id="3.30.1140.40:FF:000003">
    <property type="entry name" value="tctex1 domain-containing protein 2"/>
    <property type="match status" value="1"/>
</dbReference>
<sequence length="174" mass="19698">MDGLDSRRGSKVDKAARLLKTRRGDPSPTKFLPSTRPQSSASISLSGTSPFKAASEPQFENTFKMEPNQKFPEGNVRNILKEVLTETLAEVQYEPNTCRQLTKSISEDLKQKVKEMKIQRYKIICLVHIGQLGQQAMRIGSRCLWDTNFDSYTSYEFKNGSIFAIGTVFGVYFE</sequence>
<organism evidence="3 4">
    <name type="scientific">Exaiptasia diaphana</name>
    <name type="common">Tropical sea anemone</name>
    <name type="synonym">Aiptasia pulchella</name>
    <dbReference type="NCBI Taxonomy" id="2652724"/>
    <lineage>
        <taxon>Eukaryota</taxon>
        <taxon>Metazoa</taxon>
        <taxon>Cnidaria</taxon>
        <taxon>Anthozoa</taxon>
        <taxon>Hexacorallia</taxon>
        <taxon>Actiniaria</taxon>
        <taxon>Aiptasiidae</taxon>
        <taxon>Exaiptasia</taxon>
    </lineage>
</organism>
<comment type="similarity">
    <text evidence="1">Belongs to the dynein light chain Tctex-type family.</text>
</comment>
<dbReference type="PANTHER" id="PTHR21255">
    <property type="entry name" value="T-COMPLEX-ASSOCIATED-TESTIS-EXPRESSED 1/ DYNEIN LIGHT CHAIN"/>
    <property type="match status" value="1"/>
</dbReference>
<accession>A0A913X9A0</accession>
<dbReference type="Pfam" id="PF03645">
    <property type="entry name" value="Tctex-1"/>
    <property type="match status" value="1"/>
</dbReference>
<evidence type="ECO:0000313" key="4">
    <source>
        <dbReference type="Proteomes" id="UP000887567"/>
    </source>
</evidence>
<dbReference type="OrthoDB" id="10248487at2759"/>
<feature type="region of interest" description="Disordered" evidence="2">
    <location>
        <begin position="1"/>
        <end position="51"/>
    </location>
</feature>
<dbReference type="GeneID" id="110239654"/>
<dbReference type="RefSeq" id="XP_020901045.1">
    <property type="nucleotide sequence ID" value="XM_021045386.2"/>
</dbReference>
<feature type="compositionally biased region" description="Basic and acidic residues" evidence="2">
    <location>
        <begin position="1"/>
        <end position="16"/>
    </location>
</feature>
<dbReference type="GO" id="GO:0005737">
    <property type="term" value="C:cytoplasm"/>
    <property type="evidence" value="ECO:0007669"/>
    <property type="project" value="TreeGrafter"/>
</dbReference>
<dbReference type="GO" id="GO:0005868">
    <property type="term" value="C:cytoplasmic dynein complex"/>
    <property type="evidence" value="ECO:0007669"/>
    <property type="project" value="TreeGrafter"/>
</dbReference>
<protein>
    <submittedName>
        <fullName evidence="3">Uncharacterized protein</fullName>
    </submittedName>
</protein>
<dbReference type="KEGG" id="epa:110239654"/>
<dbReference type="CDD" id="cd21458">
    <property type="entry name" value="DLC-like_TCTEX1D1"/>
    <property type="match status" value="1"/>
</dbReference>
<dbReference type="GO" id="GO:0045505">
    <property type="term" value="F:dynein intermediate chain binding"/>
    <property type="evidence" value="ECO:0007669"/>
    <property type="project" value="TreeGrafter"/>
</dbReference>
<proteinExistence type="inferred from homology"/>
<feature type="compositionally biased region" description="Polar residues" evidence="2">
    <location>
        <begin position="35"/>
        <end position="49"/>
    </location>
</feature>